<organism evidence="1 2">
    <name type="scientific">Auricularia subglabra (strain TFB-10046 / SS5)</name>
    <name type="common">White-rot fungus</name>
    <name type="synonym">Auricularia delicata (strain TFB10046)</name>
    <dbReference type="NCBI Taxonomy" id="717982"/>
    <lineage>
        <taxon>Eukaryota</taxon>
        <taxon>Fungi</taxon>
        <taxon>Dikarya</taxon>
        <taxon>Basidiomycota</taxon>
        <taxon>Agaricomycotina</taxon>
        <taxon>Agaricomycetes</taxon>
        <taxon>Auriculariales</taxon>
        <taxon>Auriculariaceae</taxon>
        <taxon>Auricularia</taxon>
    </lineage>
</organism>
<dbReference type="Proteomes" id="UP000006514">
    <property type="component" value="Unassembled WGS sequence"/>
</dbReference>
<proteinExistence type="predicted"/>
<accession>J0CYS4</accession>
<name>J0CYS4_AURST</name>
<dbReference type="InParanoid" id="J0CYS4"/>
<dbReference type="EMBL" id="JH687860">
    <property type="protein sequence ID" value="EJD36468.1"/>
    <property type="molecule type" value="Genomic_DNA"/>
</dbReference>
<dbReference type="AlphaFoldDB" id="J0CYS4"/>
<reference evidence="2" key="1">
    <citation type="journal article" date="2012" name="Science">
        <title>The Paleozoic origin of enzymatic lignin decomposition reconstructed from 31 fungal genomes.</title>
        <authorList>
            <person name="Floudas D."/>
            <person name="Binder M."/>
            <person name="Riley R."/>
            <person name="Barry K."/>
            <person name="Blanchette R.A."/>
            <person name="Henrissat B."/>
            <person name="Martinez A.T."/>
            <person name="Otillar R."/>
            <person name="Spatafora J.W."/>
            <person name="Yadav J.S."/>
            <person name="Aerts A."/>
            <person name="Benoit I."/>
            <person name="Boyd A."/>
            <person name="Carlson A."/>
            <person name="Copeland A."/>
            <person name="Coutinho P.M."/>
            <person name="de Vries R.P."/>
            <person name="Ferreira P."/>
            <person name="Findley K."/>
            <person name="Foster B."/>
            <person name="Gaskell J."/>
            <person name="Glotzer D."/>
            <person name="Gorecki P."/>
            <person name="Heitman J."/>
            <person name="Hesse C."/>
            <person name="Hori C."/>
            <person name="Igarashi K."/>
            <person name="Jurgens J.A."/>
            <person name="Kallen N."/>
            <person name="Kersten P."/>
            <person name="Kohler A."/>
            <person name="Kuees U."/>
            <person name="Kumar T.K.A."/>
            <person name="Kuo A."/>
            <person name="LaButti K."/>
            <person name="Larrondo L.F."/>
            <person name="Lindquist E."/>
            <person name="Ling A."/>
            <person name="Lombard V."/>
            <person name="Lucas S."/>
            <person name="Lundell T."/>
            <person name="Martin R."/>
            <person name="McLaughlin D.J."/>
            <person name="Morgenstern I."/>
            <person name="Morin E."/>
            <person name="Murat C."/>
            <person name="Nagy L.G."/>
            <person name="Nolan M."/>
            <person name="Ohm R.A."/>
            <person name="Patyshakuliyeva A."/>
            <person name="Rokas A."/>
            <person name="Ruiz-Duenas F.J."/>
            <person name="Sabat G."/>
            <person name="Salamov A."/>
            <person name="Samejima M."/>
            <person name="Schmutz J."/>
            <person name="Slot J.C."/>
            <person name="St John F."/>
            <person name="Stenlid J."/>
            <person name="Sun H."/>
            <person name="Sun S."/>
            <person name="Syed K."/>
            <person name="Tsang A."/>
            <person name="Wiebenga A."/>
            <person name="Young D."/>
            <person name="Pisabarro A."/>
            <person name="Eastwood D.C."/>
            <person name="Martin F."/>
            <person name="Cullen D."/>
            <person name="Grigoriev I.V."/>
            <person name="Hibbett D.S."/>
        </authorList>
    </citation>
    <scope>NUCLEOTIDE SEQUENCE [LARGE SCALE GENOMIC DNA]</scope>
    <source>
        <strain evidence="2">TFB10046</strain>
    </source>
</reference>
<evidence type="ECO:0000313" key="1">
    <source>
        <dbReference type="EMBL" id="EJD36468.1"/>
    </source>
</evidence>
<protein>
    <submittedName>
        <fullName evidence="1">Uncharacterized protein</fullName>
    </submittedName>
</protein>
<sequence length="173" mass="19497">MAPPSRLSPDFVRWATPKVYALTRARQRDGQLGTTYPLFDDCLQRIMVQYGYQPFGQPNFPGQDDLRPAAWRYCVNHARSLHHTLARAADVADVAGSALELWASAKQAHIHAQTCRALDIPVTTPDTQLPPDYIGLRKVVTYGEFRKVNDDDRDVWYGLAHALKRAMECENSG</sequence>
<keyword evidence="2" id="KW-1185">Reference proteome</keyword>
<gene>
    <name evidence="1" type="ORF">AURDEDRAFT_130018</name>
</gene>
<evidence type="ECO:0000313" key="2">
    <source>
        <dbReference type="Proteomes" id="UP000006514"/>
    </source>
</evidence>
<dbReference type="KEGG" id="adl:AURDEDRAFT_130018"/>